<gene>
    <name evidence="6" type="ORF">RND81_06G083000</name>
</gene>
<evidence type="ECO:0000256" key="2">
    <source>
        <dbReference type="ARBA" id="ARBA00022771"/>
    </source>
</evidence>
<feature type="domain" description="GRF-type" evidence="5">
    <location>
        <begin position="16"/>
        <end position="61"/>
    </location>
</feature>
<dbReference type="Pfam" id="PF06839">
    <property type="entry name" value="Zn_ribbon_GRF"/>
    <property type="match status" value="1"/>
</dbReference>
<reference evidence="6" key="1">
    <citation type="submission" date="2024-03" db="EMBL/GenBank/DDBJ databases">
        <title>WGS assembly of Saponaria officinalis var. Norfolk2.</title>
        <authorList>
            <person name="Jenkins J."/>
            <person name="Shu S."/>
            <person name="Grimwood J."/>
            <person name="Barry K."/>
            <person name="Goodstein D."/>
            <person name="Schmutz J."/>
            <person name="Leebens-Mack J."/>
            <person name="Osbourn A."/>
        </authorList>
    </citation>
    <scope>NUCLEOTIDE SEQUENCE [LARGE SCALE GENOMIC DNA]</scope>
    <source>
        <strain evidence="6">JIC</strain>
    </source>
</reference>
<evidence type="ECO:0000313" key="6">
    <source>
        <dbReference type="EMBL" id="KAK9714268.1"/>
    </source>
</evidence>
<dbReference type="EMBL" id="JBDFQZ010000006">
    <property type="protein sequence ID" value="KAK9714268.1"/>
    <property type="molecule type" value="Genomic_DNA"/>
</dbReference>
<dbReference type="InterPro" id="IPR010666">
    <property type="entry name" value="Znf_GRF"/>
</dbReference>
<evidence type="ECO:0000256" key="4">
    <source>
        <dbReference type="PROSITE-ProRule" id="PRU01343"/>
    </source>
</evidence>
<keyword evidence="7" id="KW-1185">Reference proteome</keyword>
<keyword evidence="3" id="KW-0862">Zinc</keyword>
<evidence type="ECO:0000313" key="7">
    <source>
        <dbReference type="Proteomes" id="UP001443914"/>
    </source>
</evidence>
<comment type="caution">
    <text evidence="6">The sequence shown here is derived from an EMBL/GenBank/DDBJ whole genome shotgun (WGS) entry which is preliminary data.</text>
</comment>
<dbReference type="PROSITE" id="PS51999">
    <property type="entry name" value="ZF_GRF"/>
    <property type="match status" value="1"/>
</dbReference>
<name>A0AAW1K988_SAPOF</name>
<dbReference type="PANTHER" id="PTHR33248">
    <property type="entry name" value="ZINC ION-BINDING PROTEIN"/>
    <property type="match status" value="1"/>
</dbReference>
<evidence type="ECO:0000256" key="3">
    <source>
        <dbReference type="ARBA" id="ARBA00022833"/>
    </source>
</evidence>
<dbReference type="AlphaFoldDB" id="A0AAW1K988"/>
<evidence type="ECO:0000259" key="5">
    <source>
        <dbReference type="PROSITE" id="PS51999"/>
    </source>
</evidence>
<accession>A0AAW1K988</accession>
<dbReference type="GO" id="GO:0008270">
    <property type="term" value="F:zinc ion binding"/>
    <property type="evidence" value="ECO:0007669"/>
    <property type="project" value="UniProtKB-KW"/>
</dbReference>
<dbReference type="Proteomes" id="UP001443914">
    <property type="component" value="Unassembled WGS sequence"/>
</dbReference>
<evidence type="ECO:0000256" key="1">
    <source>
        <dbReference type="ARBA" id="ARBA00022723"/>
    </source>
</evidence>
<organism evidence="6 7">
    <name type="scientific">Saponaria officinalis</name>
    <name type="common">Common soapwort</name>
    <name type="synonym">Lychnis saponaria</name>
    <dbReference type="NCBI Taxonomy" id="3572"/>
    <lineage>
        <taxon>Eukaryota</taxon>
        <taxon>Viridiplantae</taxon>
        <taxon>Streptophyta</taxon>
        <taxon>Embryophyta</taxon>
        <taxon>Tracheophyta</taxon>
        <taxon>Spermatophyta</taxon>
        <taxon>Magnoliopsida</taxon>
        <taxon>eudicotyledons</taxon>
        <taxon>Gunneridae</taxon>
        <taxon>Pentapetalae</taxon>
        <taxon>Caryophyllales</taxon>
        <taxon>Caryophyllaceae</taxon>
        <taxon>Caryophylleae</taxon>
        <taxon>Saponaria</taxon>
    </lineage>
</organism>
<sequence>MSNVSYESTSKSVVECRCGIPAALKTLMTEANTGRRFLTCNFYNRETGMCGYNYFKWVDEPMNETSWLKSEIGVQRRSLERLENKCDHIGACSFVASKSSISISHSIFCLQQKGSNHAF</sequence>
<keyword evidence="1" id="KW-0479">Metal-binding</keyword>
<protein>
    <recommendedName>
        <fullName evidence="5">GRF-type domain-containing protein</fullName>
    </recommendedName>
</protein>
<proteinExistence type="predicted"/>
<keyword evidence="2 4" id="KW-0863">Zinc-finger</keyword>